<keyword evidence="2" id="KW-0472">Membrane</keyword>
<evidence type="ECO:0000313" key="4">
    <source>
        <dbReference type="EMBL" id="NYS46613.1"/>
    </source>
</evidence>
<name>A0ABX2SWY1_9BACL</name>
<evidence type="ECO:0000256" key="1">
    <source>
        <dbReference type="SAM" id="MobiDB-lite"/>
    </source>
</evidence>
<feature type="region of interest" description="Disordered" evidence="1">
    <location>
        <begin position="229"/>
        <end position="251"/>
    </location>
</feature>
<reference evidence="4 5" key="1">
    <citation type="submission" date="2020-07" db="EMBL/GenBank/DDBJ databases">
        <title>MOT database genomes.</title>
        <authorList>
            <person name="Joseph S."/>
            <person name="Aduse-Opoku J."/>
            <person name="Hashim A."/>
            <person name="Wade W."/>
            <person name="Curtis M."/>
        </authorList>
    </citation>
    <scope>NUCLEOTIDE SEQUENCE [LARGE SCALE GENOMIC DNA]</scope>
    <source>
        <strain evidence="4 5">CIP 106318</strain>
    </source>
</reference>
<dbReference type="PANTHER" id="PTHR42834:SF1">
    <property type="entry name" value="ENDONUCLEASE_EXONUCLEASE_PHOSPHATASE FAMILY PROTEIN (AFU_ORTHOLOGUE AFUA_3G09210)"/>
    <property type="match status" value="1"/>
</dbReference>
<keyword evidence="5" id="KW-1185">Reference proteome</keyword>
<dbReference type="Gene3D" id="3.60.10.10">
    <property type="entry name" value="Endonuclease/exonuclease/phosphatase"/>
    <property type="match status" value="1"/>
</dbReference>
<proteinExistence type="predicted"/>
<sequence length="933" mass="103560">MKNKKLLSILSASLIASSFMIPQINQDYKLIAKAEENSLDKSNMSIGKIVNVTGTIASEIGKFGGQGFYLLLENNQGIYVYPGKNEINSDAKKGDKVSFTAKVSEYNENLQLTKLSSFKVISENQNLLENKVTISNINDSLLDKEVTVENLKISNIKSQGKYKNTVFNVTDDTGRSIEVFVDNRALGNYDTLSPTLNSLGDKVKITGFVTKFKGKYQLKPTVSSDISAINSNEKPETEVNNETNNNEENINKVNNIGEIQGESHKSPKENQKITVENVIVTKKDGNKGFYVQDLNPDNNPNTSDAVYVISKEKVKVGDVVSIKGIVKENYGQGYAEKFKTDLTITQIEAVENGVVKTSTAELPTPLILGNNIPKKNIDNDNLTTYQPNEDAIDFWESIEGMRVVVEKPTILGPQKYGYVYTLPYNYEGLERNNAGGISLQEGFNNTEIIPIIVGNKKYRAKAKDRFDGNVIGNVTYDYSEYKVDATGSKLPKKIDGNLERESSSIIFDENKLTIASYNIENFSANNSTKETPDSKVTKIAESFINQINTPDIISLIEVQDNNGTVNDGTTSGVESGNRLANKIKELGGPTYKYVEIAPNDNEDGGAPGGNIRVAYLYNPERVKLSEKEVGEALEAATFSNGELLKNPSRINPSSPAFKSTRKSLAAQFEFNGEKVIVINNHLSSKRGDLPLYGATQPATESSQLSRIKQVAEIRNFVNEGLKQDPNLKFVLTGDFNDFEFSKTIRELEKDGNITNLMSLHEKSDRYSYFYRGNNQSLDNILVSNNMLKNVKFDAIHVNSSFMEEDGRASDHDPLIVQISFDKKQEENKVSKGTGVTHEKPEVHFNNGKGVTHEKTKYNIIKDNNKNNNIKGVELVDTSKDKQNLEIVKDHKENSKEKSSKTLPATGITTNSSLLGLIIMAIVTFSYLVRRKTK</sequence>
<keyword evidence="2" id="KW-1133">Transmembrane helix</keyword>
<dbReference type="Proteomes" id="UP000531840">
    <property type="component" value="Unassembled WGS sequence"/>
</dbReference>
<accession>A0ABX2SWY1</accession>
<dbReference type="InterPro" id="IPR036691">
    <property type="entry name" value="Endo/exonu/phosph_ase_sf"/>
</dbReference>
<organism evidence="4 5">
    <name type="scientific">Gemelliphila palaticanis</name>
    <dbReference type="NCBI Taxonomy" id="81950"/>
    <lineage>
        <taxon>Bacteria</taxon>
        <taxon>Bacillati</taxon>
        <taxon>Bacillota</taxon>
        <taxon>Bacilli</taxon>
        <taxon>Bacillales</taxon>
        <taxon>Gemellaceae</taxon>
        <taxon>Gemelliphila</taxon>
    </lineage>
</organism>
<dbReference type="PANTHER" id="PTHR42834">
    <property type="entry name" value="ENDONUCLEASE/EXONUCLEASE/PHOSPHATASE FAMILY PROTEIN (AFU_ORTHOLOGUE AFUA_3G09210)"/>
    <property type="match status" value="1"/>
</dbReference>
<dbReference type="CDD" id="cd04486">
    <property type="entry name" value="YhcR_OBF_like"/>
    <property type="match status" value="1"/>
</dbReference>
<feature type="region of interest" description="Disordered" evidence="1">
    <location>
        <begin position="826"/>
        <end position="848"/>
    </location>
</feature>
<feature type="domain" description="Endonuclease/exonuclease/phosphatase" evidence="3">
    <location>
        <begin position="648"/>
        <end position="792"/>
    </location>
</feature>
<gene>
    <name evidence="4" type="ORF">HZY85_00190</name>
</gene>
<evidence type="ECO:0000259" key="3">
    <source>
        <dbReference type="Pfam" id="PF19580"/>
    </source>
</evidence>
<dbReference type="NCBIfam" id="TIGR01167">
    <property type="entry name" value="LPXTG_anchor"/>
    <property type="match status" value="1"/>
</dbReference>
<dbReference type="Pfam" id="PF19580">
    <property type="entry name" value="Exo_endo_phos_3"/>
    <property type="match status" value="1"/>
</dbReference>
<dbReference type="RefSeq" id="WP_179939636.1">
    <property type="nucleotide sequence ID" value="NZ_JACBYF010000001.1"/>
</dbReference>
<dbReference type="InterPro" id="IPR005135">
    <property type="entry name" value="Endo/exonuclease/phosphatase"/>
</dbReference>
<evidence type="ECO:0000256" key="2">
    <source>
        <dbReference type="SAM" id="Phobius"/>
    </source>
</evidence>
<feature type="compositionally biased region" description="Low complexity" evidence="1">
    <location>
        <begin position="238"/>
        <end position="251"/>
    </location>
</feature>
<evidence type="ECO:0000313" key="5">
    <source>
        <dbReference type="Proteomes" id="UP000531840"/>
    </source>
</evidence>
<keyword evidence="2" id="KW-0812">Transmembrane</keyword>
<dbReference type="SUPFAM" id="SSF56219">
    <property type="entry name" value="DNase I-like"/>
    <property type="match status" value="1"/>
</dbReference>
<comment type="caution">
    <text evidence="4">The sequence shown here is derived from an EMBL/GenBank/DDBJ whole genome shotgun (WGS) entry which is preliminary data.</text>
</comment>
<dbReference type="EMBL" id="JACBYF010000001">
    <property type="protein sequence ID" value="NYS46613.1"/>
    <property type="molecule type" value="Genomic_DNA"/>
</dbReference>
<dbReference type="CDD" id="cd03524">
    <property type="entry name" value="RPA2_OBF_family"/>
    <property type="match status" value="1"/>
</dbReference>
<feature type="transmembrane region" description="Helical" evidence="2">
    <location>
        <begin position="907"/>
        <end position="928"/>
    </location>
</feature>
<protein>
    <submittedName>
        <fullName evidence="4">LPXTG cell wall anchor domain-containing protein</fullName>
    </submittedName>
</protein>